<dbReference type="Pfam" id="PF00291">
    <property type="entry name" value="PALP"/>
    <property type="match status" value="1"/>
</dbReference>
<dbReference type="RefSeq" id="WP_055705640.1">
    <property type="nucleotide sequence ID" value="NZ_JBPJFI010000003.1"/>
</dbReference>
<keyword evidence="5" id="KW-0808">Transferase</keyword>
<accession>A0A542SY48</accession>
<evidence type="ECO:0000313" key="10">
    <source>
        <dbReference type="EMBL" id="TQK79247.1"/>
    </source>
</evidence>
<evidence type="ECO:0000259" key="9">
    <source>
        <dbReference type="Pfam" id="PF00291"/>
    </source>
</evidence>
<dbReference type="OrthoDB" id="9805733at2"/>
<evidence type="ECO:0000256" key="5">
    <source>
        <dbReference type="ARBA" id="ARBA00022679"/>
    </source>
</evidence>
<evidence type="ECO:0000256" key="6">
    <source>
        <dbReference type="ARBA" id="ARBA00022898"/>
    </source>
</evidence>
<dbReference type="CDD" id="cd01561">
    <property type="entry name" value="CBS_like"/>
    <property type="match status" value="1"/>
</dbReference>
<evidence type="ECO:0000256" key="7">
    <source>
        <dbReference type="ARBA" id="ARBA00023192"/>
    </source>
</evidence>
<evidence type="ECO:0000256" key="8">
    <source>
        <dbReference type="ARBA" id="ARBA00047931"/>
    </source>
</evidence>
<dbReference type="SUPFAM" id="SSF53686">
    <property type="entry name" value="Tryptophan synthase beta subunit-like PLP-dependent enzymes"/>
    <property type="match status" value="1"/>
</dbReference>
<dbReference type="Proteomes" id="UP000318103">
    <property type="component" value="Unassembled WGS sequence"/>
</dbReference>
<dbReference type="GO" id="GO:0004124">
    <property type="term" value="F:cysteine synthase activity"/>
    <property type="evidence" value="ECO:0007669"/>
    <property type="project" value="UniProtKB-EC"/>
</dbReference>
<evidence type="ECO:0000256" key="1">
    <source>
        <dbReference type="ARBA" id="ARBA00001933"/>
    </source>
</evidence>
<sequence>MSPEGRIYQSMEELVGGTPLLRYRLPGVPAGARTLAKLEMLNPLANVKDRAVLYMFRAAQQSGELPPGGTVIECSSGSTGISLAALCLLHGHRCIIVMPDNATVERQLILRKLGAEIKFVPHGDGLPAAWEYAERLQKSIPGSWLPHQDTNPANVLAHYETTGPELWRDTAGDIDVLVCGVGTGGTLTGVARFLKERRDVHVVAVEPTRSAVLSGGEAGPHCIPGIGAGYVSEIMDVSLIDEVIAVSDDDAATTSREITQATGLLAGISSGAAAHAARIVSRQPQWSEATIVSVFPDSGERYLSVGAD</sequence>
<name>A0A542SY48_9ACTN</name>
<comment type="caution">
    <text evidence="10">The sequence shown here is derived from an EMBL/GenBank/DDBJ whole genome shotgun (WGS) entry which is preliminary data.</text>
</comment>
<keyword evidence="4" id="KW-0028">Amino-acid biosynthesis</keyword>
<comment type="cofactor">
    <cofactor evidence="1">
        <name>pyridoxal 5'-phosphate</name>
        <dbReference type="ChEBI" id="CHEBI:597326"/>
    </cofactor>
</comment>
<protein>
    <recommendedName>
        <fullName evidence="3">cysteine synthase</fullName>
        <ecNumber evidence="3">2.5.1.47</ecNumber>
    </recommendedName>
</protein>
<gene>
    <name evidence="10" type="ORF">FB563_8241</name>
</gene>
<feature type="domain" description="Tryptophan synthase beta chain-like PALP" evidence="9">
    <location>
        <begin position="13"/>
        <end position="297"/>
    </location>
</feature>
<evidence type="ECO:0000256" key="2">
    <source>
        <dbReference type="ARBA" id="ARBA00007103"/>
    </source>
</evidence>
<dbReference type="Gene3D" id="3.40.50.1100">
    <property type="match status" value="2"/>
</dbReference>
<proteinExistence type="inferred from homology"/>
<dbReference type="EC" id="2.5.1.47" evidence="3"/>
<dbReference type="InterPro" id="IPR001926">
    <property type="entry name" value="TrpB-like_PALP"/>
</dbReference>
<comment type="catalytic activity">
    <reaction evidence="8">
        <text>O-acetyl-L-serine + hydrogen sulfide = L-cysteine + acetate</text>
        <dbReference type="Rhea" id="RHEA:14829"/>
        <dbReference type="ChEBI" id="CHEBI:29919"/>
        <dbReference type="ChEBI" id="CHEBI:30089"/>
        <dbReference type="ChEBI" id="CHEBI:35235"/>
        <dbReference type="ChEBI" id="CHEBI:58340"/>
        <dbReference type="EC" id="2.5.1.47"/>
    </reaction>
</comment>
<reference evidence="10 11" key="1">
    <citation type="submission" date="2019-06" db="EMBL/GenBank/DDBJ databases">
        <title>Sequencing the genomes of 1000 actinobacteria strains.</title>
        <authorList>
            <person name="Klenk H.-P."/>
        </authorList>
    </citation>
    <scope>NUCLEOTIDE SEQUENCE [LARGE SCALE GENOMIC DNA]</scope>
    <source>
        <strain evidence="10 11">DSM 41929</strain>
    </source>
</reference>
<keyword evidence="11" id="KW-1185">Reference proteome</keyword>
<dbReference type="InterPro" id="IPR050214">
    <property type="entry name" value="Cys_Synth/Cystath_Beta-Synth"/>
</dbReference>
<dbReference type="AlphaFoldDB" id="A0A542SY48"/>
<dbReference type="EMBL" id="VFNX01000007">
    <property type="protein sequence ID" value="TQK79247.1"/>
    <property type="molecule type" value="Genomic_DNA"/>
</dbReference>
<dbReference type="FunFam" id="3.40.50.1100:FF:000006">
    <property type="entry name" value="Cysteine synthase"/>
    <property type="match status" value="1"/>
</dbReference>
<comment type="similarity">
    <text evidence="2">Belongs to the cysteine synthase/cystathionine beta-synthase family.</text>
</comment>
<evidence type="ECO:0000256" key="3">
    <source>
        <dbReference type="ARBA" id="ARBA00012681"/>
    </source>
</evidence>
<evidence type="ECO:0000256" key="4">
    <source>
        <dbReference type="ARBA" id="ARBA00022605"/>
    </source>
</evidence>
<evidence type="ECO:0000313" key="11">
    <source>
        <dbReference type="Proteomes" id="UP000318103"/>
    </source>
</evidence>
<organism evidence="10 11">
    <name type="scientific">Streptomyces puniciscabiei</name>
    <dbReference type="NCBI Taxonomy" id="164348"/>
    <lineage>
        <taxon>Bacteria</taxon>
        <taxon>Bacillati</taxon>
        <taxon>Actinomycetota</taxon>
        <taxon>Actinomycetes</taxon>
        <taxon>Kitasatosporales</taxon>
        <taxon>Streptomycetaceae</taxon>
        <taxon>Streptomyces</taxon>
    </lineage>
</organism>
<dbReference type="PANTHER" id="PTHR10314">
    <property type="entry name" value="CYSTATHIONINE BETA-SYNTHASE"/>
    <property type="match status" value="1"/>
</dbReference>
<dbReference type="InterPro" id="IPR036052">
    <property type="entry name" value="TrpB-like_PALP_sf"/>
</dbReference>
<keyword evidence="6" id="KW-0663">Pyridoxal phosphate</keyword>
<keyword evidence="7" id="KW-0198">Cysteine biosynthesis</keyword>